<dbReference type="PANTHER" id="PTHR12045:SF3">
    <property type="entry name" value="INACTIVE ALLANTOICASE-RELATED"/>
    <property type="match status" value="1"/>
</dbReference>
<evidence type="ECO:0000256" key="5">
    <source>
        <dbReference type="ARBA" id="ARBA00022631"/>
    </source>
</evidence>
<dbReference type="PANTHER" id="PTHR12045">
    <property type="entry name" value="ALLANTOICASE"/>
    <property type="match status" value="1"/>
</dbReference>
<feature type="domain" description="Allantoicase" evidence="12">
    <location>
        <begin position="26"/>
        <end position="183"/>
    </location>
</feature>
<evidence type="ECO:0000256" key="9">
    <source>
        <dbReference type="ARBA" id="ARBA00056910"/>
    </source>
</evidence>
<feature type="compositionally biased region" description="Low complexity" evidence="11">
    <location>
        <begin position="406"/>
        <end position="418"/>
    </location>
</feature>
<dbReference type="Proteomes" id="UP001294444">
    <property type="component" value="Unassembled WGS sequence"/>
</dbReference>
<sequence>MTSIPLDQFDSVFGSTSTEISSVALGGRILSTSDEWFAPASSLLKVGPAPSLKGQFGPKGALFDGWETRRHNPTYDWVILRLGPNAGAKLVGFDVDTANFNGNEAPEIAIYALALTADEEASTDNALAENDQRWQELVPVSPCGPSQRHLFKVKDGNGDKVYTHVKLHMIPDGGIARFRVYGVIPPPPVGQAEGEQVDEQNSAHNVLDLAHCLNGGRVVFTDDNHFGQGSNIILPGRGKDMGDGWETRRSRAKGHFNWSIVKLGEPGFLNYAEVDTAHFLGNFPESTEILGTVHNSCSIPSSDAQWVTLLARTKLGPGRRHFFALPEGNSAAFTHVMVKMHPDGGIKRFRVHGRRAGPIQAAKLPVSSLPAVPIPADIQDPLPSATSDPFAPVSAESCLNPSSYSTHTTTTTTTTTTTNINTNTTLATAEPGEMGIVVHGKFVGAVPLTTSGFEEYGAVIDGPSTHKPDDNKPFKVVNQGTGEKYHNLAMVLNNYPVEARARTQIHLYRCAPATKVPFEVKLLERHRFTTQAFIPMVPIGGNQEGYLVVVALNGKDDRPDLNTLGVFLATTEQAIQYHAGIWHHPMIALGEQATDFACVVNESDSQSELDCDEVQV</sequence>
<dbReference type="Gene3D" id="2.60.120.480">
    <property type="entry name" value="Ureidoglycolate hydrolase"/>
    <property type="match status" value="1"/>
</dbReference>
<evidence type="ECO:0000256" key="1">
    <source>
        <dbReference type="ARBA" id="ARBA00001314"/>
    </source>
</evidence>
<dbReference type="EMBL" id="OAPG01000003">
    <property type="protein sequence ID" value="SNX82919.1"/>
    <property type="molecule type" value="Genomic_DNA"/>
</dbReference>
<dbReference type="InterPro" id="IPR011051">
    <property type="entry name" value="RmlC_Cupin_sf"/>
</dbReference>
<dbReference type="SUPFAM" id="SSF49785">
    <property type="entry name" value="Galactose-binding domain-like"/>
    <property type="match status" value="2"/>
</dbReference>
<evidence type="ECO:0000313" key="14">
    <source>
        <dbReference type="Proteomes" id="UP001294444"/>
    </source>
</evidence>
<proteinExistence type="inferred from homology"/>
<dbReference type="InterPro" id="IPR015908">
    <property type="entry name" value="Allantoicase_dom"/>
</dbReference>
<dbReference type="FunFam" id="2.60.120.260:FF:000059">
    <property type="entry name" value="Probable allantoicase"/>
    <property type="match status" value="1"/>
</dbReference>
<dbReference type="InterPro" id="IPR047233">
    <property type="entry name" value="UAH_cupin"/>
</dbReference>
<reference evidence="13" key="1">
    <citation type="submission" date="2023-10" db="EMBL/GenBank/DDBJ databases">
        <authorList>
            <person name="Guldener U."/>
        </authorList>
    </citation>
    <scope>NUCLEOTIDE SEQUENCE</scope>
    <source>
        <strain evidence="13">Mp4</strain>
    </source>
</reference>
<feature type="region of interest" description="Disordered" evidence="11">
    <location>
        <begin position="399"/>
        <end position="418"/>
    </location>
</feature>
<comment type="function">
    <text evidence="9">Utilization of purines as secondary nitrogen sources, when primary sources are limiting.</text>
</comment>
<comment type="caution">
    <text evidence="13">The sequence shown here is derived from an EMBL/GenBank/DDBJ whole genome shotgun (WGS) entry which is preliminary data.</text>
</comment>
<dbReference type="GO" id="GO:0006144">
    <property type="term" value="P:purine nucleobase metabolic process"/>
    <property type="evidence" value="ECO:0007669"/>
    <property type="project" value="UniProtKB-KW"/>
</dbReference>
<evidence type="ECO:0000256" key="10">
    <source>
        <dbReference type="ARBA" id="ARBA00060607"/>
    </source>
</evidence>
<evidence type="ECO:0000256" key="7">
    <source>
        <dbReference type="ARBA" id="ARBA00023239"/>
    </source>
</evidence>
<keyword evidence="14" id="KW-1185">Reference proteome</keyword>
<comment type="pathway">
    <text evidence="10">Nitrogen metabolism; (S)-allantoin degradation; (S)-ureidoglycolate from allantoate (aminidohydrolase route): step 1/1.</text>
</comment>
<comment type="subunit">
    <text evidence="3">Homodimer.</text>
</comment>
<dbReference type="InterPro" id="IPR008979">
    <property type="entry name" value="Galactose-bd-like_sf"/>
</dbReference>
<dbReference type="GO" id="GO:0050385">
    <property type="term" value="F:ureidoglycolate lyase activity"/>
    <property type="evidence" value="ECO:0007669"/>
    <property type="project" value="UniProtKB-EC"/>
</dbReference>
<comment type="similarity">
    <text evidence="2">Belongs to the allantoicase family.</text>
</comment>
<evidence type="ECO:0000256" key="8">
    <source>
        <dbReference type="ARBA" id="ARBA00047684"/>
    </source>
</evidence>
<dbReference type="Pfam" id="PF03561">
    <property type="entry name" value="Allantoicase"/>
    <property type="match status" value="2"/>
</dbReference>
<keyword evidence="7" id="KW-0456">Lyase</keyword>
<dbReference type="AlphaFoldDB" id="A0AAJ5C3X4"/>
<evidence type="ECO:0000313" key="13">
    <source>
        <dbReference type="EMBL" id="SNX82919.1"/>
    </source>
</evidence>
<feature type="domain" description="Allantoicase" evidence="12">
    <location>
        <begin position="215"/>
        <end position="355"/>
    </location>
</feature>
<comment type="catalytic activity">
    <reaction evidence="1">
        <text>allantoate + H2O = (S)-ureidoglycolate + urea</text>
        <dbReference type="Rhea" id="RHEA:11016"/>
        <dbReference type="ChEBI" id="CHEBI:15377"/>
        <dbReference type="ChEBI" id="CHEBI:16199"/>
        <dbReference type="ChEBI" id="CHEBI:17536"/>
        <dbReference type="ChEBI" id="CHEBI:57296"/>
        <dbReference type="EC" id="3.5.3.4"/>
    </reaction>
</comment>
<evidence type="ECO:0000256" key="3">
    <source>
        <dbReference type="ARBA" id="ARBA00011738"/>
    </source>
</evidence>
<accession>A0AAJ5C3X4</accession>
<dbReference type="CDD" id="cd20298">
    <property type="entry name" value="cupin_UAH"/>
    <property type="match status" value="1"/>
</dbReference>
<name>A0AAJ5C3X4_9BASI</name>
<dbReference type="GO" id="GO:0004037">
    <property type="term" value="F:allantoicase activity"/>
    <property type="evidence" value="ECO:0007669"/>
    <property type="project" value="UniProtKB-EC"/>
</dbReference>
<dbReference type="HAMAP" id="MF_00813">
    <property type="entry name" value="Allantoicase"/>
    <property type="match status" value="1"/>
</dbReference>
<dbReference type="EC" id="3.5.3.4" evidence="4"/>
<dbReference type="GO" id="GO:0000256">
    <property type="term" value="P:allantoin catabolic process"/>
    <property type="evidence" value="ECO:0007669"/>
    <property type="project" value="InterPro"/>
</dbReference>
<dbReference type="GO" id="GO:0004848">
    <property type="term" value="F:ureidoglycolate hydrolase activity"/>
    <property type="evidence" value="ECO:0007669"/>
    <property type="project" value="InterPro"/>
</dbReference>
<evidence type="ECO:0000256" key="6">
    <source>
        <dbReference type="ARBA" id="ARBA00022801"/>
    </source>
</evidence>
<keyword evidence="5" id="KW-0659">Purine metabolism</keyword>
<protein>
    <recommendedName>
        <fullName evidence="4">allantoicase</fullName>
        <ecNumber evidence="4">3.5.3.4</ecNumber>
    </recommendedName>
</protein>
<dbReference type="NCBIfam" id="TIGR02961">
    <property type="entry name" value="allantoicase"/>
    <property type="match status" value="1"/>
</dbReference>
<evidence type="ECO:0000256" key="11">
    <source>
        <dbReference type="SAM" id="MobiDB-lite"/>
    </source>
</evidence>
<dbReference type="InterPro" id="IPR005164">
    <property type="entry name" value="Allantoicase"/>
</dbReference>
<dbReference type="Gene3D" id="2.60.120.260">
    <property type="entry name" value="Galactose-binding domain-like"/>
    <property type="match status" value="2"/>
</dbReference>
<gene>
    <name evidence="13" type="ORF">MEPE_01625</name>
</gene>
<evidence type="ECO:0000259" key="12">
    <source>
        <dbReference type="Pfam" id="PF03561"/>
    </source>
</evidence>
<comment type="catalytic activity">
    <reaction evidence="8">
        <text>(S)-ureidoglycolate = urea + glyoxylate</text>
        <dbReference type="Rhea" id="RHEA:11304"/>
        <dbReference type="ChEBI" id="CHEBI:16199"/>
        <dbReference type="ChEBI" id="CHEBI:36655"/>
        <dbReference type="ChEBI" id="CHEBI:57296"/>
        <dbReference type="EC" id="4.3.2.3"/>
    </reaction>
</comment>
<evidence type="ECO:0000256" key="4">
    <source>
        <dbReference type="ARBA" id="ARBA00012170"/>
    </source>
</evidence>
<dbReference type="InterPro" id="IPR007247">
    <property type="entry name" value="Ureidogly_lyase"/>
</dbReference>
<organism evidence="13 14">
    <name type="scientific">Melanopsichium pennsylvanicum</name>
    <dbReference type="NCBI Taxonomy" id="63383"/>
    <lineage>
        <taxon>Eukaryota</taxon>
        <taxon>Fungi</taxon>
        <taxon>Dikarya</taxon>
        <taxon>Basidiomycota</taxon>
        <taxon>Ustilaginomycotina</taxon>
        <taxon>Ustilaginomycetes</taxon>
        <taxon>Ustilaginales</taxon>
        <taxon>Ustilaginaceae</taxon>
        <taxon>Melanopsichium</taxon>
    </lineage>
</organism>
<keyword evidence="6" id="KW-0378">Hydrolase</keyword>
<dbReference type="FunFam" id="2.60.120.260:FF:000078">
    <property type="entry name" value="DAL2p Allantoicase"/>
    <property type="match status" value="1"/>
</dbReference>
<dbReference type="Pfam" id="PF04115">
    <property type="entry name" value="Ureidogly_lyase"/>
    <property type="match status" value="1"/>
</dbReference>
<dbReference type="SUPFAM" id="SSF51182">
    <property type="entry name" value="RmlC-like cupins"/>
    <property type="match status" value="1"/>
</dbReference>
<dbReference type="InterPro" id="IPR024060">
    <property type="entry name" value="Ureidoglycolate_lyase_dom_sf"/>
</dbReference>
<evidence type="ECO:0000256" key="2">
    <source>
        <dbReference type="ARBA" id="ARBA00009242"/>
    </source>
</evidence>